<comment type="similarity">
    <text evidence="1">Belongs to the glycosyl hydrolase 13 family.</text>
</comment>
<dbReference type="Gene3D" id="2.60.40.1180">
    <property type="entry name" value="Golgi alpha-mannosidase II"/>
    <property type="match status" value="1"/>
</dbReference>
<dbReference type="Gene3D" id="3.20.20.80">
    <property type="entry name" value="Glycosidases"/>
    <property type="match status" value="2"/>
</dbReference>
<dbReference type="GO" id="GO:0004575">
    <property type="term" value="F:sucrose alpha-glucosidase activity"/>
    <property type="evidence" value="ECO:0007669"/>
    <property type="project" value="TreeGrafter"/>
</dbReference>
<gene>
    <name evidence="4" type="ORF">C6P46_006487</name>
</gene>
<dbReference type="InterPro" id="IPR006047">
    <property type="entry name" value="GH13_cat_dom"/>
</dbReference>
<proteinExistence type="inferred from homology"/>
<dbReference type="InterPro" id="IPR017853">
    <property type="entry name" value="GH"/>
</dbReference>
<evidence type="ECO:0000256" key="2">
    <source>
        <dbReference type="ARBA" id="ARBA00026248"/>
    </source>
</evidence>
<dbReference type="GO" id="GO:0004574">
    <property type="term" value="F:oligo-1,6-glucosidase activity"/>
    <property type="evidence" value="ECO:0007669"/>
    <property type="project" value="TreeGrafter"/>
</dbReference>
<reference evidence="4 5" key="1">
    <citation type="submission" date="2020-11" db="EMBL/GenBank/DDBJ databases">
        <title>Kefir isolates.</title>
        <authorList>
            <person name="Marcisauskas S."/>
            <person name="Kim Y."/>
            <person name="Blasche S."/>
        </authorList>
    </citation>
    <scope>NUCLEOTIDE SEQUENCE [LARGE SCALE GENOMIC DNA]</scope>
    <source>
        <strain evidence="4 5">KR</strain>
    </source>
</reference>
<dbReference type="PANTHER" id="PTHR10357:SF179">
    <property type="entry name" value="NEUTRAL AND BASIC AMINO ACID TRANSPORT PROTEIN RBAT"/>
    <property type="match status" value="1"/>
</dbReference>
<keyword evidence="5" id="KW-1185">Reference proteome</keyword>
<sequence length="700" mass="79430">MEPLYREFLSRISALDTVAWAPLYGAPTLGSIDTVQMGGRGQGLARLPAPALQPHPQSYLSDPKMVNAPKKQLPSWWKDGVSIYQVYPASFKDDNGDGLGDLRGLISKLPYLKSLGVEAIWLGPHYKSPRVDEGQELIDSAHAHGMKMMFDLVVNHCSDQHAWFKESRKDKTNSKRDWFYWKPAKYDADGVRHPPNNWRTCFGGSVWEWDETTEEYSDQDGVRSAHIAPPADLHYFTVEQPDLNWENPEVRQAIYRDAVRFWLDRGVDGFRIDTVNMFSRAYLRLSPSETARGTNTGPTRAEYIDFPDAPVVAPETPWQPAQQFFTNGPRLNEFLRELRKETFDHYDCFTIGELPHTPDLHKILSYISTDAEALDTTILFDQMDLDHSGGQYPLMKKEWKLSEFKRLAEFAQQLADPKNKAHALTYLENHDQARSVSRFASDAPEHRLASSKLLATHLLTVSGSIIIYEGQEIGMINAPKDWDIETEYKDVCTMYVVPSNFSQAPRIASITETDSLSVFRSPFSNTWQEIKADAGKSGDKSLLERGREGIQLTARDHARTPMQWDSSPNAGFSSKPDAKTWMRVMESYREGLNVADQENDPNSTLNFYRKMLALRKEHKDLFILGKFELFDKANEKTMIYTKTAQDGSRAALVALNFSAEPQSFEVPDSLKDKSGDLLFSTTDNNGASKLGPYEARVFLF</sequence>
<dbReference type="GO" id="GO:0033934">
    <property type="term" value="F:glucan 1,4-alpha-maltotriohydrolase activity"/>
    <property type="evidence" value="ECO:0007669"/>
    <property type="project" value="TreeGrafter"/>
</dbReference>
<dbReference type="SUPFAM" id="SSF51011">
    <property type="entry name" value="Glycosyl hydrolase domain"/>
    <property type="match status" value="1"/>
</dbReference>
<dbReference type="GO" id="GO:0005987">
    <property type="term" value="P:sucrose catabolic process"/>
    <property type="evidence" value="ECO:0007669"/>
    <property type="project" value="TreeGrafter"/>
</dbReference>
<dbReference type="Pfam" id="PF00128">
    <property type="entry name" value="Alpha-amylase"/>
    <property type="match status" value="1"/>
</dbReference>
<dbReference type="AlphaFoldDB" id="A0A9P7B3F5"/>
<dbReference type="OrthoDB" id="1740265at2759"/>
<keyword evidence="2" id="KW-0462">Maltose metabolism</keyword>
<dbReference type="GO" id="GO:0000025">
    <property type="term" value="P:maltose catabolic process"/>
    <property type="evidence" value="ECO:0007669"/>
    <property type="project" value="TreeGrafter"/>
</dbReference>
<protein>
    <recommendedName>
        <fullName evidence="3">Glycosyl hydrolase family 13 catalytic domain-containing protein</fullName>
    </recommendedName>
</protein>
<dbReference type="Gene3D" id="3.90.400.10">
    <property type="entry name" value="Oligo-1,6-glucosidase, Domain 2"/>
    <property type="match status" value="1"/>
</dbReference>
<dbReference type="SUPFAM" id="SSF51445">
    <property type="entry name" value="(Trans)glycosidases"/>
    <property type="match status" value="1"/>
</dbReference>
<evidence type="ECO:0000259" key="3">
    <source>
        <dbReference type="SMART" id="SM00642"/>
    </source>
</evidence>
<dbReference type="GO" id="GO:0004556">
    <property type="term" value="F:alpha-amylase activity"/>
    <property type="evidence" value="ECO:0007669"/>
    <property type="project" value="TreeGrafter"/>
</dbReference>
<dbReference type="InterPro" id="IPR013780">
    <property type="entry name" value="Glyco_hydro_b"/>
</dbReference>
<dbReference type="Proteomes" id="UP000777482">
    <property type="component" value="Unassembled WGS sequence"/>
</dbReference>
<name>A0A9P7B3F5_RHOMI</name>
<evidence type="ECO:0000313" key="5">
    <source>
        <dbReference type="Proteomes" id="UP000777482"/>
    </source>
</evidence>
<dbReference type="CDD" id="cd11333">
    <property type="entry name" value="AmyAc_SI_OligoGlu_DGase"/>
    <property type="match status" value="1"/>
</dbReference>
<dbReference type="SMART" id="SM00642">
    <property type="entry name" value="Aamy"/>
    <property type="match status" value="1"/>
</dbReference>
<evidence type="ECO:0000256" key="1">
    <source>
        <dbReference type="ARBA" id="ARBA00008061"/>
    </source>
</evidence>
<dbReference type="EMBL" id="PUHQ01000080">
    <property type="protein sequence ID" value="KAG0657518.1"/>
    <property type="molecule type" value="Genomic_DNA"/>
</dbReference>
<dbReference type="InterPro" id="IPR045857">
    <property type="entry name" value="O16G_dom_2"/>
</dbReference>
<feature type="domain" description="Glycosyl hydrolase family 13 catalytic" evidence="3">
    <location>
        <begin position="85"/>
        <end position="510"/>
    </location>
</feature>
<accession>A0A9P7B3F5</accession>
<dbReference type="PANTHER" id="PTHR10357">
    <property type="entry name" value="ALPHA-AMYLASE FAMILY MEMBER"/>
    <property type="match status" value="1"/>
</dbReference>
<organism evidence="4 5">
    <name type="scientific">Rhodotorula mucilaginosa</name>
    <name type="common">Yeast</name>
    <name type="synonym">Rhodotorula rubra</name>
    <dbReference type="NCBI Taxonomy" id="5537"/>
    <lineage>
        <taxon>Eukaryota</taxon>
        <taxon>Fungi</taxon>
        <taxon>Dikarya</taxon>
        <taxon>Basidiomycota</taxon>
        <taxon>Pucciniomycotina</taxon>
        <taxon>Microbotryomycetes</taxon>
        <taxon>Sporidiobolales</taxon>
        <taxon>Sporidiobolaceae</taxon>
        <taxon>Rhodotorula</taxon>
    </lineage>
</organism>
<comment type="caution">
    <text evidence="4">The sequence shown here is derived from an EMBL/GenBank/DDBJ whole genome shotgun (WGS) entry which is preliminary data.</text>
</comment>
<evidence type="ECO:0000313" key="4">
    <source>
        <dbReference type="EMBL" id="KAG0657518.1"/>
    </source>
</evidence>